<sequence length="57" mass="6294">MIEIITFEDHHVRCSSIMLVDPSGGVHATSTPLTPYIIPPTMDTGNSKQLWAFQPIV</sequence>
<dbReference type="EMBL" id="EQ974233">
    <property type="protein sequence ID" value="EEF31569.1"/>
    <property type="molecule type" value="Genomic_DNA"/>
</dbReference>
<dbReference type="InParanoid" id="B9SXT2"/>
<evidence type="ECO:0000313" key="2">
    <source>
        <dbReference type="Proteomes" id="UP000008311"/>
    </source>
</evidence>
<dbReference type="Proteomes" id="UP000008311">
    <property type="component" value="Unassembled WGS sequence"/>
</dbReference>
<accession>B9SXT2</accession>
<name>B9SXT2_RICCO</name>
<organism evidence="1 2">
    <name type="scientific">Ricinus communis</name>
    <name type="common">Castor bean</name>
    <dbReference type="NCBI Taxonomy" id="3988"/>
    <lineage>
        <taxon>Eukaryota</taxon>
        <taxon>Viridiplantae</taxon>
        <taxon>Streptophyta</taxon>
        <taxon>Embryophyta</taxon>
        <taxon>Tracheophyta</taxon>
        <taxon>Spermatophyta</taxon>
        <taxon>Magnoliopsida</taxon>
        <taxon>eudicotyledons</taxon>
        <taxon>Gunneridae</taxon>
        <taxon>Pentapetalae</taxon>
        <taxon>rosids</taxon>
        <taxon>fabids</taxon>
        <taxon>Malpighiales</taxon>
        <taxon>Euphorbiaceae</taxon>
        <taxon>Acalyphoideae</taxon>
        <taxon>Acalypheae</taxon>
        <taxon>Ricinus</taxon>
    </lineage>
</organism>
<evidence type="ECO:0000313" key="1">
    <source>
        <dbReference type="EMBL" id="EEF31569.1"/>
    </source>
</evidence>
<reference evidence="2" key="1">
    <citation type="journal article" date="2010" name="Nat. Biotechnol.">
        <title>Draft genome sequence of the oilseed species Ricinus communis.</title>
        <authorList>
            <person name="Chan A.P."/>
            <person name="Crabtree J."/>
            <person name="Zhao Q."/>
            <person name="Lorenzi H."/>
            <person name="Orvis J."/>
            <person name="Puiu D."/>
            <person name="Melake-Berhan A."/>
            <person name="Jones K.M."/>
            <person name="Redman J."/>
            <person name="Chen G."/>
            <person name="Cahoon E.B."/>
            <person name="Gedil M."/>
            <person name="Stanke M."/>
            <person name="Haas B.J."/>
            <person name="Wortman J.R."/>
            <person name="Fraser-Liggett C.M."/>
            <person name="Ravel J."/>
            <person name="Rabinowicz P.D."/>
        </authorList>
    </citation>
    <scope>NUCLEOTIDE SEQUENCE [LARGE SCALE GENOMIC DNA]</scope>
    <source>
        <strain evidence="2">cv. Hale</strain>
    </source>
</reference>
<keyword evidence="2" id="KW-1185">Reference proteome</keyword>
<proteinExistence type="predicted"/>
<dbReference type="AlphaFoldDB" id="B9SXT2"/>
<protein>
    <submittedName>
        <fullName evidence="1">Uncharacterized protein</fullName>
    </submittedName>
</protein>
<gene>
    <name evidence="1" type="ORF">RCOM_0876510</name>
</gene>